<reference evidence="2 3" key="1">
    <citation type="journal article" date="2008" name="Nature">
        <title>The Trichoplax genome and the nature of placozoans.</title>
        <authorList>
            <person name="Srivastava M."/>
            <person name="Begovic E."/>
            <person name="Chapman J."/>
            <person name="Putnam N.H."/>
            <person name="Hellsten U."/>
            <person name="Kawashima T."/>
            <person name="Kuo A."/>
            <person name="Mitros T."/>
            <person name="Salamov A."/>
            <person name="Carpenter M.L."/>
            <person name="Signorovitch A.Y."/>
            <person name="Moreno M.A."/>
            <person name="Kamm K."/>
            <person name="Grimwood J."/>
            <person name="Schmutz J."/>
            <person name="Shapiro H."/>
            <person name="Grigoriev I.V."/>
            <person name="Buss L.W."/>
            <person name="Schierwater B."/>
            <person name="Dellaporta S.L."/>
            <person name="Rokhsar D.S."/>
        </authorList>
    </citation>
    <scope>NUCLEOTIDE SEQUENCE [LARGE SCALE GENOMIC DNA]</scope>
    <source>
        <strain evidence="2 3">Grell-BS-1999</strain>
    </source>
</reference>
<dbReference type="PhylomeDB" id="B3S822"/>
<dbReference type="Proteomes" id="UP000009022">
    <property type="component" value="Unassembled WGS sequence"/>
</dbReference>
<sequence>MDRNIKPDRDSNHFKIRCKELGKLSSDKLKKLYKYHNKKYINLAGKSYPLFKILEDTTSSLYEFVGDVDNTAIVLNDIKEGKTEHPLAIKLPCKVYLENPIIQMMPIYKLRNILEEKNFPLLIFEGLEKSDTLESLLDGWFNKAENRTQFTAKIVTPLDPDIIYILLTKESDIDRIPFTPEENKIMIYVGEYNSLSEEHRKLKHVVVKPKDPNTDQLENISVVTNSENVILPTPTIFPKINNFVILSANAGYGKTALFINRLNEWAEDENSESIISWKLYIHLPSQKFDNSLDLETSIKPLVRDFINKDWQLKALLNDMKKEGRVEFFLDGLDEIKDENKINSLNKLLALIPTSTTVVIATRPHAVHKVNKPRNRNLGLYLTLGKYTDQLRNEYIKRMFPKILEKANKKSDDNTSQTEDIPKHKITEITNNLCESIDQELSEKVQHLIAVLAFKQAFQLPPKFVHLALARSYFTNKMVLELGDTGLVTVSDYPDEDSAYGDHFLRLKFHHSTYQEYLAALCLLYGLILDDKLRSEVQSQIMDNRYNPGYTLIMSLASQLSVGEIELIPGYVADKHAILFWKALCDEADILGAAESKLLQNCLCEFSNKMKKTLKKIVKDTRFSTKILKELDKHGKSSRALEEFSITDQSSSPLIFDDSKFKNERLQIQDSDKKKLLKKEIVISSTKDLLKCKGPDYVAKIFEIITEEIIEADREKVKSANYWGMDGGFEAMALLGDSFNYRHAKYFIERIDNYPEHRWNPALKAIESLLKDCTKPSVKAECFKVIEYLAKHALDYDDPGRLIPLIKAVRSEIFESFSQLEDQIRKLPEYSIPNEIHGRPYQQFILKFTFALWISIKMPYAVIKSNDTHEIIIKEEKVKKIKIDQDKVHVWNLIENVINELAEESDEDKKALLLINTKRWKCFIYERLVETAIKNKDNSVLHDETFIDIVVKDYHIVANILKIYHDNELIEAKVAERLLAFINIIERIKSIQWPIQGGIEAIAYTGKYFNQKFADFLLTRACWYKDNRQKALASLEVLDGILQNCNDDDTYRGAVDAYKWCLKQETFKAFY</sequence>
<dbReference type="OrthoDB" id="120976at2759"/>
<dbReference type="Pfam" id="PF05729">
    <property type="entry name" value="NACHT"/>
    <property type="match status" value="1"/>
</dbReference>
<dbReference type="InterPro" id="IPR007111">
    <property type="entry name" value="NACHT_NTPase"/>
</dbReference>
<dbReference type="InterPro" id="IPR027417">
    <property type="entry name" value="P-loop_NTPase"/>
</dbReference>
<dbReference type="EMBL" id="DS985255">
    <property type="protein sequence ID" value="EDV21118.1"/>
    <property type="molecule type" value="Genomic_DNA"/>
</dbReference>
<dbReference type="HOGENOM" id="CLU_287767_0_0_1"/>
<dbReference type="CTD" id="6757574"/>
<proteinExistence type="predicted"/>
<evidence type="ECO:0000259" key="1">
    <source>
        <dbReference type="PROSITE" id="PS50837"/>
    </source>
</evidence>
<protein>
    <recommendedName>
        <fullName evidence="1">NACHT domain-containing protein</fullName>
    </recommendedName>
</protein>
<feature type="domain" description="NACHT" evidence="1">
    <location>
        <begin position="242"/>
        <end position="365"/>
    </location>
</feature>
<gene>
    <name evidence="2" type="ORF">TRIADDRAFT_60378</name>
</gene>
<dbReference type="KEGG" id="tad:TRIADDRAFT_60378"/>
<dbReference type="AlphaFoldDB" id="B3S822"/>
<dbReference type="Gene3D" id="3.40.50.300">
    <property type="entry name" value="P-loop containing nucleotide triphosphate hydrolases"/>
    <property type="match status" value="1"/>
</dbReference>
<evidence type="ECO:0000313" key="3">
    <source>
        <dbReference type="Proteomes" id="UP000009022"/>
    </source>
</evidence>
<organism evidence="2 3">
    <name type="scientific">Trichoplax adhaerens</name>
    <name type="common">Trichoplax reptans</name>
    <dbReference type="NCBI Taxonomy" id="10228"/>
    <lineage>
        <taxon>Eukaryota</taxon>
        <taxon>Metazoa</taxon>
        <taxon>Placozoa</taxon>
        <taxon>Uniplacotomia</taxon>
        <taxon>Trichoplacea</taxon>
        <taxon>Trichoplacidae</taxon>
        <taxon>Trichoplax</taxon>
    </lineage>
</organism>
<name>B3S822_TRIAD</name>
<dbReference type="PROSITE" id="PS50837">
    <property type="entry name" value="NACHT"/>
    <property type="match status" value="1"/>
</dbReference>
<accession>B3S822</accession>
<dbReference type="GeneID" id="6757574"/>
<dbReference type="RefSeq" id="XP_002116448.1">
    <property type="nucleotide sequence ID" value="XM_002116412.1"/>
</dbReference>
<keyword evidence="3" id="KW-1185">Reference proteome</keyword>
<evidence type="ECO:0000313" key="2">
    <source>
        <dbReference type="EMBL" id="EDV21118.1"/>
    </source>
</evidence>
<dbReference type="InParanoid" id="B3S822"/>